<dbReference type="AlphaFoldDB" id="A0A543F8X3"/>
<dbReference type="FunFam" id="3.40.50.300:FF:000589">
    <property type="entry name" value="ABC transporter, ATP-binding subunit"/>
    <property type="match status" value="1"/>
</dbReference>
<reference evidence="11 12" key="1">
    <citation type="submission" date="2019-06" db="EMBL/GenBank/DDBJ databases">
        <title>Sequencing the genomes of 1000 actinobacteria strains.</title>
        <authorList>
            <person name="Klenk H.-P."/>
        </authorList>
    </citation>
    <scope>NUCLEOTIDE SEQUENCE [LARGE SCALE GENOMIC DNA]</scope>
    <source>
        <strain evidence="11 12">DSM 103495</strain>
    </source>
</reference>
<evidence type="ECO:0000256" key="1">
    <source>
        <dbReference type="ARBA" id="ARBA00004413"/>
    </source>
</evidence>
<dbReference type="GO" id="GO:0043215">
    <property type="term" value="P:daunorubicin transport"/>
    <property type="evidence" value="ECO:0007669"/>
    <property type="project" value="InterPro"/>
</dbReference>
<dbReference type="PANTHER" id="PTHR42711:SF19">
    <property type="entry name" value="DOXORUBICIN RESISTANCE ATP-BINDING PROTEIN DRRA"/>
    <property type="match status" value="1"/>
</dbReference>
<dbReference type="GO" id="GO:0005524">
    <property type="term" value="F:ATP binding"/>
    <property type="evidence" value="ECO:0007669"/>
    <property type="project" value="UniProtKB-KW"/>
</dbReference>
<dbReference type="SMART" id="SM00382">
    <property type="entry name" value="AAA"/>
    <property type="match status" value="1"/>
</dbReference>
<dbReference type="Pfam" id="PF00005">
    <property type="entry name" value="ABC_tran"/>
    <property type="match status" value="1"/>
</dbReference>
<evidence type="ECO:0000256" key="7">
    <source>
        <dbReference type="ARBA" id="ARBA00023136"/>
    </source>
</evidence>
<evidence type="ECO:0000256" key="9">
    <source>
        <dbReference type="ARBA" id="ARBA00049985"/>
    </source>
</evidence>
<dbReference type="OrthoDB" id="9804819at2"/>
<dbReference type="GO" id="GO:0046677">
    <property type="term" value="P:response to antibiotic"/>
    <property type="evidence" value="ECO:0007669"/>
    <property type="project" value="UniProtKB-KW"/>
</dbReference>
<evidence type="ECO:0000259" key="10">
    <source>
        <dbReference type="PROSITE" id="PS50893"/>
    </source>
</evidence>
<proteinExistence type="inferred from homology"/>
<evidence type="ECO:0000256" key="4">
    <source>
        <dbReference type="ARBA" id="ARBA00022741"/>
    </source>
</evidence>
<name>A0A543F8X3_9NOCA</name>
<dbReference type="InterPro" id="IPR003439">
    <property type="entry name" value="ABC_transporter-like_ATP-bd"/>
</dbReference>
<keyword evidence="5 11" id="KW-0067">ATP-binding</keyword>
<dbReference type="PROSITE" id="PS50893">
    <property type="entry name" value="ABC_TRANSPORTER_2"/>
    <property type="match status" value="1"/>
</dbReference>
<feature type="domain" description="ABC transporter" evidence="10">
    <location>
        <begin position="12"/>
        <end position="242"/>
    </location>
</feature>
<dbReference type="PANTHER" id="PTHR42711">
    <property type="entry name" value="ABC TRANSPORTER ATP-BINDING PROTEIN"/>
    <property type="match status" value="1"/>
</dbReference>
<evidence type="ECO:0000256" key="3">
    <source>
        <dbReference type="ARBA" id="ARBA00022475"/>
    </source>
</evidence>
<keyword evidence="7" id="KW-0472">Membrane</keyword>
<dbReference type="InterPro" id="IPR025302">
    <property type="entry name" value="DrrA1/2-like_C"/>
</dbReference>
<dbReference type="InterPro" id="IPR017871">
    <property type="entry name" value="ABC_transporter-like_CS"/>
</dbReference>
<dbReference type="InterPro" id="IPR003593">
    <property type="entry name" value="AAA+_ATPase"/>
</dbReference>
<evidence type="ECO:0000313" key="11">
    <source>
        <dbReference type="EMBL" id="TQM30278.1"/>
    </source>
</evidence>
<dbReference type="GO" id="GO:0016887">
    <property type="term" value="F:ATP hydrolysis activity"/>
    <property type="evidence" value="ECO:0007669"/>
    <property type="project" value="InterPro"/>
</dbReference>
<evidence type="ECO:0000256" key="8">
    <source>
        <dbReference type="ARBA" id="ARBA00023251"/>
    </source>
</evidence>
<keyword evidence="6" id="KW-1278">Translocase</keyword>
<keyword evidence="3" id="KW-1003">Cell membrane</keyword>
<organism evidence="11 12">
    <name type="scientific">Nocardia bhagyanarayanae</name>
    <dbReference type="NCBI Taxonomy" id="1215925"/>
    <lineage>
        <taxon>Bacteria</taxon>
        <taxon>Bacillati</taxon>
        <taxon>Actinomycetota</taxon>
        <taxon>Actinomycetes</taxon>
        <taxon>Mycobacteriales</taxon>
        <taxon>Nocardiaceae</taxon>
        <taxon>Nocardia</taxon>
    </lineage>
</organism>
<dbReference type="NCBIfam" id="TIGR01188">
    <property type="entry name" value="drrA"/>
    <property type="match status" value="1"/>
</dbReference>
<evidence type="ECO:0000256" key="5">
    <source>
        <dbReference type="ARBA" id="ARBA00022840"/>
    </source>
</evidence>
<dbReference type="InterPro" id="IPR027417">
    <property type="entry name" value="P-loop_NTPase"/>
</dbReference>
<sequence length="326" mass="34930">MNSFAPHAALAVEADALVKVFGEQRAVDGVSLAVPQGSVYGVLGPNGAGKTTTIRMLSTLLRPDGGQARIFGHDVVAEPTAVRSLLGLTGQYASVDEDLTATENLIVFSRLLGLSRAASRRKASELLEEFDLTEAANKPLKNFSGGMRRRLDLAASLIATPPLLFLDEPTTGLDPRTRAQMWDTIRRLVREGATVLLTTQYLDEADQLADRIAVIDRGKVIADGTADELKASVGGSSLHLTLVDRDQLAEARRIVGDFLGVDAQITPEAGRLTAPLPDASVTTDLLIRLREWDVAIDEITVSKPSLDEVFLTITGHPADDDERSAA</sequence>
<comment type="similarity">
    <text evidence="9">Belongs to the ABC transporter superfamily. Drug exporter-1 (DrugE1) (TC 3.A.1.105) family.</text>
</comment>
<accession>A0A543F8X3</accession>
<dbReference type="InterPro" id="IPR005894">
    <property type="entry name" value="DrrA"/>
</dbReference>
<dbReference type="GO" id="GO:0005886">
    <property type="term" value="C:plasma membrane"/>
    <property type="evidence" value="ECO:0007669"/>
    <property type="project" value="UniProtKB-SubCell"/>
</dbReference>
<dbReference type="GO" id="GO:1900753">
    <property type="term" value="P:doxorubicin transport"/>
    <property type="evidence" value="ECO:0007669"/>
    <property type="project" value="InterPro"/>
</dbReference>
<protein>
    <submittedName>
        <fullName evidence="11">ABC-2 type transport system ATP-binding protein</fullName>
    </submittedName>
</protein>
<gene>
    <name evidence="11" type="ORF">FB390_1897</name>
</gene>
<dbReference type="GO" id="GO:0055085">
    <property type="term" value="P:transmembrane transport"/>
    <property type="evidence" value="ECO:0007669"/>
    <property type="project" value="UniProtKB-ARBA"/>
</dbReference>
<keyword evidence="2" id="KW-0813">Transport</keyword>
<keyword evidence="12" id="KW-1185">Reference proteome</keyword>
<dbReference type="Pfam" id="PF13732">
    <property type="entry name" value="DrrA1-3_C"/>
    <property type="match status" value="1"/>
</dbReference>
<comment type="caution">
    <text evidence="11">The sequence shown here is derived from an EMBL/GenBank/DDBJ whole genome shotgun (WGS) entry which is preliminary data.</text>
</comment>
<keyword evidence="4" id="KW-0547">Nucleotide-binding</keyword>
<dbReference type="RefSeq" id="WP_141808602.1">
    <property type="nucleotide sequence ID" value="NZ_VFPG01000001.1"/>
</dbReference>
<evidence type="ECO:0000256" key="2">
    <source>
        <dbReference type="ARBA" id="ARBA00022448"/>
    </source>
</evidence>
<dbReference type="PROSITE" id="PS00211">
    <property type="entry name" value="ABC_TRANSPORTER_1"/>
    <property type="match status" value="1"/>
</dbReference>
<dbReference type="Proteomes" id="UP000316331">
    <property type="component" value="Unassembled WGS sequence"/>
</dbReference>
<keyword evidence="8" id="KW-0046">Antibiotic resistance</keyword>
<dbReference type="SUPFAM" id="SSF52540">
    <property type="entry name" value="P-loop containing nucleoside triphosphate hydrolases"/>
    <property type="match status" value="1"/>
</dbReference>
<dbReference type="EMBL" id="VFPG01000001">
    <property type="protein sequence ID" value="TQM30278.1"/>
    <property type="molecule type" value="Genomic_DNA"/>
</dbReference>
<evidence type="ECO:0000313" key="12">
    <source>
        <dbReference type="Proteomes" id="UP000316331"/>
    </source>
</evidence>
<comment type="subcellular location">
    <subcellularLocation>
        <location evidence="1">Cell membrane</location>
        <topology evidence="1">Peripheral membrane protein</topology>
        <orientation evidence="1">Cytoplasmic side</orientation>
    </subcellularLocation>
</comment>
<evidence type="ECO:0000256" key="6">
    <source>
        <dbReference type="ARBA" id="ARBA00022967"/>
    </source>
</evidence>
<dbReference type="InterPro" id="IPR050763">
    <property type="entry name" value="ABC_transporter_ATP-binding"/>
</dbReference>
<dbReference type="Gene3D" id="3.40.50.300">
    <property type="entry name" value="P-loop containing nucleotide triphosphate hydrolases"/>
    <property type="match status" value="1"/>
</dbReference>